<dbReference type="InterPro" id="IPR036388">
    <property type="entry name" value="WH-like_DNA-bd_sf"/>
</dbReference>
<dbReference type="SMART" id="SM00345">
    <property type="entry name" value="HTH_GNTR"/>
    <property type="match status" value="1"/>
</dbReference>
<keyword evidence="3" id="KW-0804">Transcription</keyword>
<keyword evidence="6" id="KW-1185">Reference proteome</keyword>
<dbReference type="Pfam" id="PF07702">
    <property type="entry name" value="UTRA"/>
    <property type="match status" value="1"/>
</dbReference>
<dbReference type="Proteomes" id="UP001597178">
    <property type="component" value="Unassembled WGS sequence"/>
</dbReference>
<dbReference type="Gene3D" id="3.40.1410.10">
    <property type="entry name" value="Chorismate lyase-like"/>
    <property type="match status" value="1"/>
</dbReference>
<organism evidence="5 6">
    <name type="scientific">Lentibacillus salinarum</name>
    <dbReference type="NCBI Taxonomy" id="446820"/>
    <lineage>
        <taxon>Bacteria</taxon>
        <taxon>Bacillati</taxon>
        <taxon>Bacillota</taxon>
        <taxon>Bacilli</taxon>
        <taxon>Bacillales</taxon>
        <taxon>Bacillaceae</taxon>
        <taxon>Lentibacillus</taxon>
    </lineage>
</organism>
<dbReference type="PRINTS" id="PR00035">
    <property type="entry name" value="HTHGNTR"/>
</dbReference>
<dbReference type="InterPro" id="IPR000524">
    <property type="entry name" value="Tscrpt_reg_HTH_GntR"/>
</dbReference>
<evidence type="ECO:0000259" key="4">
    <source>
        <dbReference type="PROSITE" id="PS50949"/>
    </source>
</evidence>
<dbReference type="SUPFAM" id="SSF46785">
    <property type="entry name" value="Winged helix' DNA-binding domain"/>
    <property type="match status" value="1"/>
</dbReference>
<dbReference type="InterPro" id="IPR011663">
    <property type="entry name" value="UTRA"/>
</dbReference>
<keyword evidence="1" id="KW-0805">Transcription regulation</keyword>
<dbReference type="Gene3D" id="1.10.10.10">
    <property type="entry name" value="Winged helix-like DNA-binding domain superfamily/Winged helix DNA-binding domain"/>
    <property type="match status" value="1"/>
</dbReference>
<dbReference type="PANTHER" id="PTHR44846">
    <property type="entry name" value="MANNOSYL-D-GLYCERATE TRANSPORT/METABOLISM SYSTEM REPRESSOR MNGR-RELATED"/>
    <property type="match status" value="1"/>
</dbReference>
<feature type="domain" description="HTH gntR-type" evidence="4">
    <location>
        <begin position="9"/>
        <end position="77"/>
    </location>
</feature>
<dbReference type="RefSeq" id="WP_382396706.1">
    <property type="nucleotide sequence ID" value="NZ_JBHTNH010000001.1"/>
</dbReference>
<gene>
    <name evidence="5" type="ORF">ACFQ4A_00030</name>
</gene>
<evidence type="ECO:0000256" key="3">
    <source>
        <dbReference type="ARBA" id="ARBA00023163"/>
    </source>
</evidence>
<reference evidence="6" key="1">
    <citation type="journal article" date="2019" name="Int. J. Syst. Evol. Microbiol.">
        <title>The Global Catalogue of Microorganisms (GCM) 10K type strain sequencing project: providing services to taxonomists for standard genome sequencing and annotation.</title>
        <authorList>
            <consortium name="The Broad Institute Genomics Platform"/>
            <consortium name="The Broad Institute Genome Sequencing Center for Infectious Disease"/>
            <person name="Wu L."/>
            <person name="Ma J."/>
        </authorList>
    </citation>
    <scope>NUCLEOTIDE SEQUENCE [LARGE SCALE GENOMIC DNA]</scope>
    <source>
        <strain evidence="6">CCUG 54822</strain>
    </source>
</reference>
<dbReference type="SMART" id="SM00866">
    <property type="entry name" value="UTRA"/>
    <property type="match status" value="1"/>
</dbReference>
<dbReference type="SUPFAM" id="SSF64288">
    <property type="entry name" value="Chorismate lyase-like"/>
    <property type="match status" value="1"/>
</dbReference>
<dbReference type="EMBL" id="JBHTNH010000001">
    <property type="protein sequence ID" value="MFD1360059.1"/>
    <property type="molecule type" value="Genomic_DNA"/>
</dbReference>
<dbReference type="Pfam" id="PF00392">
    <property type="entry name" value="GntR"/>
    <property type="match status" value="1"/>
</dbReference>
<evidence type="ECO:0000256" key="2">
    <source>
        <dbReference type="ARBA" id="ARBA00023125"/>
    </source>
</evidence>
<dbReference type="InterPro" id="IPR050679">
    <property type="entry name" value="Bact_HTH_transcr_reg"/>
</dbReference>
<sequence length="248" mass="28299">MARTRSKKQSEVKRAIETIREFILEGKLRDIQKFPSESKLAEDLGMSRLTVREALIVLENEGYITRRQGSSTVVTTFARKLTGKIDKAGELGSLITDTGHKLKVDNISWSWETSTKEQAEALNISEGEELLVVKKRFLADTTPAAYCVNRIPRSYLEGVEFSVQDLAEHIFTFIEEQCDLNFSHDFMEVVPSITDENLSDVLDLEYHTPLLRFDITKHTIQGDAIMYNTDYYVHDLIKFTASRTISHS</sequence>
<name>A0ABW3ZP23_9BACI</name>
<protein>
    <submittedName>
        <fullName evidence="5">GntR family transcriptional regulator</fullName>
    </submittedName>
</protein>
<dbReference type="PROSITE" id="PS50949">
    <property type="entry name" value="HTH_GNTR"/>
    <property type="match status" value="1"/>
</dbReference>
<evidence type="ECO:0000313" key="6">
    <source>
        <dbReference type="Proteomes" id="UP001597178"/>
    </source>
</evidence>
<keyword evidence="2" id="KW-0238">DNA-binding</keyword>
<accession>A0ABW3ZP23</accession>
<comment type="caution">
    <text evidence="5">The sequence shown here is derived from an EMBL/GenBank/DDBJ whole genome shotgun (WGS) entry which is preliminary data.</text>
</comment>
<dbReference type="InterPro" id="IPR036390">
    <property type="entry name" value="WH_DNA-bd_sf"/>
</dbReference>
<evidence type="ECO:0000256" key="1">
    <source>
        <dbReference type="ARBA" id="ARBA00023015"/>
    </source>
</evidence>
<dbReference type="InterPro" id="IPR028978">
    <property type="entry name" value="Chorismate_lyase_/UTRA_dom_sf"/>
</dbReference>
<evidence type="ECO:0000313" key="5">
    <source>
        <dbReference type="EMBL" id="MFD1360059.1"/>
    </source>
</evidence>
<dbReference type="CDD" id="cd07377">
    <property type="entry name" value="WHTH_GntR"/>
    <property type="match status" value="1"/>
</dbReference>
<dbReference type="PANTHER" id="PTHR44846:SF17">
    <property type="entry name" value="GNTR-FAMILY TRANSCRIPTIONAL REGULATOR"/>
    <property type="match status" value="1"/>
</dbReference>
<proteinExistence type="predicted"/>